<dbReference type="SUPFAM" id="SSF55347">
    <property type="entry name" value="Glyceraldehyde-3-phosphate dehydrogenase-like, C-terminal domain"/>
    <property type="match status" value="1"/>
</dbReference>
<evidence type="ECO:0000256" key="2">
    <source>
        <dbReference type="ARBA" id="ARBA00023002"/>
    </source>
</evidence>
<evidence type="ECO:0000259" key="3">
    <source>
        <dbReference type="Pfam" id="PF01408"/>
    </source>
</evidence>
<dbReference type="InterPro" id="IPR055170">
    <property type="entry name" value="GFO_IDH_MocA-like_dom"/>
</dbReference>
<accession>A0A4R1R1F3</accession>
<feature type="domain" description="Gfo/Idh/MocA-like oxidoreductase N-terminal" evidence="3">
    <location>
        <begin position="5"/>
        <end position="120"/>
    </location>
</feature>
<dbReference type="PANTHER" id="PTHR22604:SF105">
    <property type="entry name" value="TRANS-1,2-DIHYDROBENZENE-1,2-DIOL DEHYDROGENASE"/>
    <property type="match status" value="1"/>
</dbReference>
<dbReference type="Proteomes" id="UP000295184">
    <property type="component" value="Unassembled WGS sequence"/>
</dbReference>
<evidence type="ECO:0000313" key="5">
    <source>
        <dbReference type="EMBL" id="TCL59163.1"/>
    </source>
</evidence>
<dbReference type="InterPro" id="IPR036291">
    <property type="entry name" value="NAD(P)-bd_dom_sf"/>
</dbReference>
<dbReference type="PANTHER" id="PTHR22604">
    <property type="entry name" value="OXIDOREDUCTASES"/>
    <property type="match status" value="1"/>
</dbReference>
<dbReference type="SUPFAM" id="SSF51735">
    <property type="entry name" value="NAD(P)-binding Rossmann-fold domains"/>
    <property type="match status" value="1"/>
</dbReference>
<gene>
    <name evidence="5" type="ORF">EDD77_10677</name>
</gene>
<sequence>MDKTFNWAIIGAGGIAEEMARAFAFMDRRPFGVAGRSPEKVRAFAQRYGADRLYESTQQAFADPEIDIVYLATPHNTHAALIEQALAAGKHVLCEKAITLNSRELERCVALAREKKRILAEAMTIWHMPLYKELRQRLTLGEWGRVQLLQLNFGSFKPYDMTNRFFNPELAGGALLDIGVYALSCARSFLSSAPDQVLSRVKLAPTGVDEQAVILLQNPESQMATITMSLRSKLPKRAVIGCENAYIEIDDYPRAQIARVVDAATGAVTEVRAGETARALEYEVAAMEQAVRTGDVSALHLDWTQDVMRTMTALRQEWGVCYPGEEL</sequence>
<dbReference type="Gene3D" id="3.40.50.720">
    <property type="entry name" value="NAD(P)-binding Rossmann-like Domain"/>
    <property type="match status" value="1"/>
</dbReference>
<dbReference type="EMBL" id="SLUM01000006">
    <property type="protein sequence ID" value="TCL59163.1"/>
    <property type="molecule type" value="Genomic_DNA"/>
</dbReference>
<name>A0A4R1R1F3_9FIRM</name>
<dbReference type="Pfam" id="PF22725">
    <property type="entry name" value="GFO_IDH_MocA_C3"/>
    <property type="match status" value="1"/>
</dbReference>
<dbReference type="AlphaFoldDB" id="A0A4R1R1F3"/>
<keyword evidence="2" id="KW-0560">Oxidoreductase</keyword>
<comment type="caution">
    <text evidence="5">The sequence shown here is derived from an EMBL/GenBank/DDBJ whole genome shotgun (WGS) entry which is preliminary data.</text>
</comment>
<evidence type="ECO:0000259" key="4">
    <source>
        <dbReference type="Pfam" id="PF22725"/>
    </source>
</evidence>
<dbReference type="GO" id="GO:0016491">
    <property type="term" value="F:oxidoreductase activity"/>
    <property type="evidence" value="ECO:0007669"/>
    <property type="project" value="UniProtKB-KW"/>
</dbReference>
<dbReference type="GO" id="GO:0000166">
    <property type="term" value="F:nucleotide binding"/>
    <property type="evidence" value="ECO:0007669"/>
    <property type="project" value="InterPro"/>
</dbReference>
<dbReference type="Gene3D" id="3.30.360.10">
    <property type="entry name" value="Dihydrodipicolinate Reductase, domain 2"/>
    <property type="match status" value="1"/>
</dbReference>
<proteinExistence type="inferred from homology"/>
<organism evidence="5 6">
    <name type="scientific">Allofournierella massiliensis</name>
    <dbReference type="NCBI Taxonomy" id="1650663"/>
    <lineage>
        <taxon>Bacteria</taxon>
        <taxon>Bacillati</taxon>
        <taxon>Bacillota</taxon>
        <taxon>Clostridia</taxon>
        <taxon>Eubacteriales</taxon>
        <taxon>Oscillospiraceae</taxon>
        <taxon>Allofournierella</taxon>
    </lineage>
</organism>
<protein>
    <submittedName>
        <fullName evidence="5">Putative dehydrogenase</fullName>
    </submittedName>
</protein>
<evidence type="ECO:0000313" key="6">
    <source>
        <dbReference type="Proteomes" id="UP000295184"/>
    </source>
</evidence>
<dbReference type="RefSeq" id="WP_197410510.1">
    <property type="nucleotide sequence ID" value="NZ_CABKVM010000019.1"/>
</dbReference>
<comment type="similarity">
    <text evidence="1">Belongs to the Gfo/Idh/MocA family.</text>
</comment>
<dbReference type="InterPro" id="IPR000683">
    <property type="entry name" value="Gfo/Idh/MocA-like_OxRdtase_N"/>
</dbReference>
<dbReference type="STRING" id="1650663.GCA_001486665_03218"/>
<feature type="domain" description="GFO/IDH/MocA-like oxidoreductase" evidence="4">
    <location>
        <begin position="131"/>
        <end position="247"/>
    </location>
</feature>
<dbReference type="InterPro" id="IPR050984">
    <property type="entry name" value="Gfo/Idh/MocA_domain"/>
</dbReference>
<evidence type="ECO:0000256" key="1">
    <source>
        <dbReference type="ARBA" id="ARBA00010928"/>
    </source>
</evidence>
<dbReference type="Pfam" id="PF01408">
    <property type="entry name" value="GFO_IDH_MocA"/>
    <property type="match status" value="1"/>
</dbReference>
<reference evidence="5 6" key="1">
    <citation type="submission" date="2019-03" db="EMBL/GenBank/DDBJ databases">
        <title>Genomic Encyclopedia of Type Strains, Phase IV (KMG-IV): sequencing the most valuable type-strain genomes for metagenomic binning, comparative biology and taxonomic classification.</title>
        <authorList>
            <person name="Goeker M."/>
        </authorList>
    </citation>
    <scope>NUCLEOTIDE SEQUENCE [LARGE SCALE GENOMIC DNA]</scope>
    <source>
        <strain evidence="5 6">DSM 100451</strain>
    </source>
</reference>